<proteinExistence type="predicted"/>
<reference evidence="1" key="2">
    <citation type="journal article" date="2024" name="Plant">
        <title>Genomic evolution and insights into agronomic trait innovations of Sesamum species.</title>
        <authorList>
            <person name="Miao H."/>
            <person name="Wang L."/>
            <person name="Qu L."/>
            <person name="Liu H."/>
            <person name="Sun Y."/>
            <person name="Le M."/>
            <person name="Wang Q."/>
            <person name="Wei S."/>
            <person name="Zheng Y."/>
            <person name="Lin W."/>
            <person name="Duan Y."/>
            <person name="Cao H."/>
            <person name="Xiong S."/>
            <person name="Wang X."/>
            <person name="Wei L."/>
            <person name="Li C."/>
            <person name="Ma Q."/>
            <person name="Ju M."/>
            <person name="Zhao R."/>
            <person name="Li G."/>
            <person name="Mu C."/>
            <person name="Tian Q."/>
            <person name="Mei H."/>
            <person name="Zhang T."/>
            <person name="Gao T."/>
            <person name="Zhang H."/>
        </authorList>
    </citation>
    <scope>NUCLEOTIDE SEQUENCE</scope>
    <source>
        <strain evidence="1">G01</strain>
    </source>
</reference>
<reference evidence="1" key="1">
    <citation type="submission" date="2020-06" db="EMBL/GenBank/DDBJ databases">
        <authorList>
            <person name="Li T."/>
            <person name="Hu X."/>
            <person name="Zhang T."/>
            <person name="Song X."/>
            <person name="Zhang H."/>
            <person name="Dai N."/>
            <person name="Sheng W."/>
            <person name="Hou X."/>
            <person name="Wei L."/>
        </authorList>
    </citation>
    <scope>NUCLEOTIDE SEQUENCE</scope>
    <source>
        <strain evidence="1">G01</strain>
        <tissue evidence="1">Leaf</tissue>
    </source>
</reference>
<protein>
    <submittedName>
        <fullName evidence="1">Uncharacterized protein</fullName>
    </submittedName>
</protein>
<comment type="caution">
    <text evidence="1">The sequence shown here is derived from an EMBL/GenBank/DDBJ whole genome shotgun (WGS) entry which is preliminary data.</text>
</comment>
<organism evidence="1">
    <name type="scientific">Sesamum angustifolium</name>
    <dbReference type="NCBI Taxonomy" id="2727405"/>
    <lineage>
        <taxon>Eukaryota</taxon>
        <taxon>Viridiplantae</taxon>
        <taxon>Streptophyta</taxon>
        <taxon>Embryophyta</taxon>
        <taxon>Tracheophyta</taxon>
        <taxon>Spermatophyta</taxon>
        <taxon>Magnoliopsida</taxon>
        <taxon>eudicotyledons</taxon>
        <taxon>Gunneridae</taxon>
        <taxon>Pentapetalae</taxon>
        <taxon>asterids</taxon>
        <taxon>lamiids</taxon>
        <taxon>Lamiales</taxon>
        <taxon>Pedaliaceae</taxon>
        <taxon>Sesamum</taxon>
    </lineage>
</organism>
<dbReference type="AlphaFoldDB" id="A0AAW2PTB0"/>
<dbReference type="EMBL" id="JACGWK010000004">
    <property type="protein sequence ID" value="KAL0358283.1"/>
    <property type="molecule type" value="Genomic_DNA"/>
</dbReference>
<dbReference type="PANTHER" id="PTHR31973">
    <property type="entry name" value="POLYPROTEIN, PUTATIVE-RELATED"/>
    <property type="match status" value="1"/>
</dbReference>
<name>A0AAW2PTB0_9LAMI</name>
<gene>
    <name evidence="1" type="ORF">Sangu_0677700</name>
</gene>
<accession>A0AAW2PTB0</accession>
<sequence length="101" mass="11137">MAVLSSYSIIIMKMMTKEGLVSNIPIVPSFKRTFVELGALKKDFLQRCRPFLGFDGCYLKGTYGGLLHPVIAHDGNNGLFPLAFGVVESEYKETGVSFSKL</sequence>
<evidence type="ECO:0000313" key="1">
    <source>
        <dbReference type="EMBL" id="KAL0358283.1"/>
    </source>
</evidence>
<dbReference type="PANTHER" id="PTHR31973:SF187">
    <property type="entry name" value="MUTATOR TRANSPOSASE MUDRA PROTEIN"/>
    <property type="match status" value="1"/>
</dbReference>